<dbReference type="Proteomes" id="UP000265520">
    <property type="component" value="Unassembled WGS sequence"/>
</dbReference>
<evidence type="ECO:0000313" key="1">
    <source>
        <dbReference type="EMBL" id="MCI73221.1"/>
    </source>
</evidence>
<evidence type="ECO:0000313" key="2">
    <source>
        <dbReference type="Proteomes" id="UP000265520"/>
    </source>
</evidence>
<reference evidence="1 2" key="1">
    <citation type="journal article" date="2018" name="Front. Plant Sci.">
        <title>Red Clover (Trifolium pratense) and Zigzag Clover (T. medium) - A Picture of Genomic Similarities and Differences.</title>
        <authorList>
            <person name="Dluhosova J."/>
            <person name="Istvanek J."/>
            <person name="Nedelnik J."/>
            <person name="Repkova J."/>
        </authorList>
    </citation>
    <scope>NUCLEOTIDE SEQUENCE [LARGE SCALE GENOMIC DNA]</scope>
    <source>
        <strain evidence="2">cv. 10/8</strain>
        <tissue evidence="1">Leaf</tissue>
    </source>
</reference>
<feature type="non-terminal residue" evidence="1">
    <location>
        <position position="63"/>
    </location>
</feature>
<proteinExistence type="predicted"/>
<organism evidence="1 2">
    <name type="scientific">Trifolium medium</name>
    <dbReference type="NCBI Taxonomy" id="97028"/>
    <lineage>
        <taxon>Eukaryota</taxon>
        <taxon>Viridiplantae</taxon>
        <taxon>Streptophyta</taxon>
        <taxon>Embryophyta</taxon>
        <taxon>Tracheophyta</taxon>
        <taxon>Spermatophyta</taxon>
        <taxon>Magnoliopsida</taxon>
        <taxon>eudicotyledons</taxon>
        <taxon>Gunneridae</taxon>
        <taxon>Pentapetalae</taxon>
        <taxon>rosids</taxon>
        <taxon>fabids</taxon>
        <taxon>Fabales</taxon>
        <taxon>Fabaceae</taxon>
        <taxon>Papilionoideae</taxon>
        <taxon>50 kb inversion clade</taxon>
        <taxon>NPAAA clade</taxon>
        <taxon>Hologalegina</taxon>
        <taxon>IRL clade</taxon>
        <taxon>Trifolieae</taxon>
        <taxon>Trifolium</taxon>
    </lineage>
</organism>
<keyword evidence="2" id="KW-1185">Reference proteome</keyword>
<accession>A0A392UI35</accession>
<dbReference type="AlphaFoldDB" id="A0A392UI35"/>
<sequence length="63" mass="7114">MKKAISEEAIRGLPKLKIDEGNIRGECQIGKQTKMSHQKLQQLATARVLELLHMDLMGPMQVE</sequence>
<comment type="caution">
    <text evidence="1">The sequence shown here is derived from an EMBL/GenBank/DDBJ whole genome shotgun (WGS) entry which is preliminary data.</text>
</comment>
<dbReference type="EMBL" id="LXQA010833719">
    <property type="protein sequence ID" value="MCI73221.1"/>
    <property type="molecule type" value="Genomic_DNA"/>
</dbReference>
<name>A0A392UI35_9FABA</name>
<protein>
    <submittedName>
        <fullName evidence="1">Gag-pol polyprotein</fullName>
    </submittedName>
</protein>